<proteinExistence type="inferred from homology"/>
<dbReference type="GO" id="GO:0003723">
    <property type="term" value="F:RNA binding"/>
    <property type="evidence" value="ECO:0007669"/>
    <property type="project" value="TreeGrafter"/>
</dbReference>
<dbReference type="GO" id="GO:0003735">
    <property type="term" value="F:structural constituent of ribosome"/>
    <property type="evidence" value="ECO:0007669"/>
    <property type="project" value="InterPro"/>
</dbReference>
<evidence type="ECO:0000256" key="2">
    <source>
        <dbReference type="ARBA" id="ARBA00022980"/>
    </source>
</evidence>
<feature type="compositionally biased region" description="Basic and acidic residues" evidence="6">
    <location>
        <begin position="414"/>
        <end position="449"/>
    </location>
</feature>
<dbReference type="PANTHER" id="PTHR21569">
    <property type="entry name" value="RIBOSOMAL PROTEIN S9"/>
    <property type="match status" value="1"/>
</dbReference>
<dbReference type="FunFam" id="3.30.230.10:FF:000007">
    <property type="entry name" value="40S ribosomal protein S16"/>
    <property type="match status" value="1"/>
</dbReference>
<evidence type="ECO:0000313" key="8">
    <source>
        <dbReference type="Proteomes" id="UP000241769"/>
    </source>
</evidence>
<feature type="coiled-coil region" evidence="5">
    <location>
        <begin position="141"/>
        <end position="320"/>
    </location>
</feature>
<dbReference type="STRING" id="1890364.A0A2P6NQB6"/>
<dbReference type="GO" id="GO:0000462">
    <property type="term" value="P:maturation of SSU-rRNA from tricistronic rRNA transcript (SSU-rRNA, 5.8S rRNA, LSU-rRNA)"/>
    <property type="evidence" value="ECO:0007669"/>
    <property type="project" value="TreeGrafter"/>
</dbReference>
<feature type="compositionally biased region" description="Low complexity" evidence="6">
    <location>
        <begin position="452"/>
        <end position="467"/>
    </location>
</feature>
<comment type="similarity">
    <text evidence="1 4">Belongs to the universal ribosomal protein uS9 family.</text>
</comment>
<dbReference type="NCBIfam" id="NF001749">
    <property type="entry name" value="PRK00474.1"/>
    <property type="match status" value="1"/>
</dbReference>
<dbReference type="GO" id="GO:0022627">
    <property type="term" value="C:cytosolic small ribosomal subunit"/>
    <property type="evidence" value="ECO:0007669"/>
    <property type="project" value="TreeGrafter"/>
</dbReference>
<evidence type="ECO:0000313" key="7">
    <source>
        <dbReference type="EMBL" id="PRP86149.1"/>
    </source>
</evidence>
<dbReference type="PROSITE" id="PS00360">
    <property type="entry name" value="RIBOSOMAL_S9"/>
    <property type="match status" value="1"/>
</dbReference>
<name>A0A2P6NQB6_9EUKA</name>
<keyword evidence="2 4" id="KW-0689">Ribosomal protein</keyword>
<evidence type="ECO:0000256" key="3">
    <source>
        <dbReference type="ARBA" id="ARBA00023274"/>
    </source>
</evidence>
<dbReference type="AlphaFoldDB" id="A0A2P6NQB6"/>
<dbReference type="PANTHER" id="PTHR21569:SF16">
    <property type="entry name" value="RIBOSOMAL PROTEIN S16"/>
    <property type="match status" value="1"/>
</dbReference>
<sequence>MDEAQWEHLYDDNRFQELLQAISPLVTHAEWEYPIMFEVMQLHFLQTLSKRGIQDASGVLSLPHLYAQRMENLAKAIQSQERASDLIRKYQKWEGDEQQRSLCKRRLRTYLQQHVSETKPVAKENLFGRKRENDTRTDQNVNLMRAQKELAEEEKIKFETKYKEKIVELNLISQAHRETVQELRDQMTRQHQDFESRITALTADRDNFYRELERKKTELVALNQRLSDEHNRTREFQDEIRNLKADNANLKMRRDHNSRDRRDTTEEMQDTINQLKSKMRRLEDELGMWRGRAQNTDGKLQGMEAKNDELMEDNERLRGQLTTAVTTTAVYAERIRELDQLIQSHGILQYETRIRYLEEEKLKSDDIIRDLNNRCVQMEVIIRDTEKFKEAEFNILKREKEHLQSQLQRIFGRMKKEPVTPASTEREDRTDMKDGNDAKRARREEHKTNNEPTKSVKPPVKKFVPTPESLAELSEHSRRKWDQLSQEAKNSGWNPFTMVCPCGADMYPSPPSFTFDRAVWVLNKWSGGEGRERGREGEKKKNEERIRVVFWSILLNRIRPSNMADQRKNYVQTFGRKKTAIAVAIVRPGKGNIRVNGTPIELVASDLLRYKLQEPILILGKEKFSNLDIKIRVSGGGPVAKVYAVRQAIGKGIVAYYQKYVDEQQKKEIKRTLAAYDRSLLVADPRRCEPKKFGGPAARSRYQKSYR</sequence>
<evidence type="ECO:0000256" key="5">
    <source>
        <dbReference type="SAM" id="Coils"/>
    </source>
</evidence>
<dbReference type="EMBL" id="MDYQ01000035">
    <property type="protein sequence ID" value="PRP86149.1"/>
    <property type="molecule type" value="Genomic_DNA"/>
</dbReference>
<comment type="caution">
    <text evidence="7">The sequence shown here is derived from an EMBL/GenBank/DDBJ whole genome shotgun (WGS) entry which is preliminary data.</text>
</comment>
<dbReference type="GO" id="GO:0006412">
    <property type="term" value="P:translation"/>
    <property type="evidence" value="ECO:0007669"/>
    <property type="project" value="InterPro"/>
</dbReference>
<dbReference type="InParanoid" id="A0A2P6NQB6"/>
<feature type="region of interest" description="Disordered" evidence="6">
    <location>
        <begin position="411"/>
        <end position="480"/>
    </location>
</feature>
<dbReference type="Gene3D" id="1.10.287.1490">
    <property type="match status" value="1"/>
</dbReference>
<evidence type="ECO:0000256" key="1">
    <source>
        <dbReference type="ARBA" id="ARBA00005251"/>
    </source>
</evidence>
<protein>
    <submittedName>
        <fullName evidence="7">40S ribosomal protein S16-like</fullName>
    </submittedName>
</protein>
<evidence type="ECO:0000256" key="6">
    <source>
        <dbReference type="SAM" id="MobiDB-lite"/>
    </source>
</evidence>
<dbReference type="Proteomes" id="UP000241769">
    <property type="component" value="Unassembled WGS sequence"/>
</dbReference>
<dbReference type="Gene3D" id="3.30.230.10">
    <property type="match status" value="1"/>
</dbReference>
<dbReference type="InterPro" id="IPR020568">
    <property type="entry name" value="Ribosomal_Su5_D2-typ_SF"/>
</dbReference>
<keyword evidence="8" id="KW-1185">Reference proteome</keyword>
<dbReference type="InterPro" id="IPR014721">
    <property type="entry name" value="Ribsml_uS5_D2-typ_fold_subgr"/>
</dbReference>
<dbReference type="OrthoDB" id="426865at2759"/>
<reference evidence="7 8" key="1">
    <citation type="journal article" date="2018" name="Genome Biol. Evol.">
        <title>Multiple Roots of Fruiting Body Formation in Amoebozoa.</title>
        <authorList>
            <person name="Hillmann F."/>
            <person name="Forbes G."/>
            <person name="Novohradska S."/>
            <person name="Ferling I."/>
            <person name="Riege K."/>
            <person name="Groth M."/>
            <person name="Westermann M."/>
            <person name="Marz M."/>
            <person name="Spaller T."/>
            <person name="Winckler T."/>
            <person name="Schaap P."/>
            <person name="Glockner G."/>
        </authorList>
    </citation>
    <scope>NUCLEOTIDE SEQUENCE [LARGE SCALE GENOMIC DNA]</scope>
    <source>
        <strain evidence="7 8">Jena</strain>
    </source>
</reference>
<accession>A0A2P6NQB6</accession>
<evidence type="ECO:0000256" key="4">
    <source>
        <dbReference type="RuleBase" id="RU003815"/>
    </source>
</evidence>
<dbReference type="InterPro" id="IPR000754">
    <property type="entry name" value="Ribosomal_uS9"/>
</dbReference>
<keyword evidence="5" id="KW-0175">Coiled coil</keyword>
<dbReference type="SUPFAM" id="SSF54211">
    <property type="entry name" value="Ribosomal protein S5 domain 2-like"/>
    <property type="match status" value="1"/>
</dbReference>
<dbReference type="InterPro" id="IPR020574">
    <property type="entry name" value="Ribosomal_uS9_CS"/>
</dbReference>
<dbReference type="Pfam" id="PF00380">
    <property type="entry name" value="Ribosomal_S9"/>
    <property type="match status" value="1"/>
</dbReference>
<organism evidence="7 8">
    <name type="scientific">Planoprotostelium fungivorum</name>
    <dbReference type="NCBI Taxonomy" id="1890364"/>
    <lineage>
        <taxon>Eukaryota</taxon>
        <taxon>Amoebozoa</taxon>
        <taxon>Evosea</taxon>
        <taxon>Variosea</taxon>
        <taxon>Cavosteliida</taxon>
        <taxon>Cavosteliaceae</taxon>
        <taxon>Planoprotostelium</taxon>
    </lineage>
</organism>
<keyword evidence="3 4" id="KW-0687">Ribonucleoprotein</keyword>
<gene>
    <name evidence="7" type="ORF">PROFUN_03136</name>
</gene>